<dbReference type="OrthoDB" id="529273at2759"/>
<keyword evidence="3" id="KW-0328">Glycosyltransferase</keyword>
<protein>
    <submittedName>
        <fullName evidence="9">Uncharacterized protein LOC109716462 isoform X1</fullName>
    </submittedName>
</protein>
<dbReference type="PANTHER" id="PTHR20961">
    <property type="entry name" value="GLYCOSYLTRANSFERASE"/>
    <property type="match status" value="1"/>
</dbReference>
<evidence type="ECO:0000256" key="1">
    <source>
        <dbReference type="ARBA" id="ARBA00004323"/>
    </source>
</evidence>
<feature type="region of interest" description="Disordered" evidence="6">
    <location>
        <begin position="126"/>
        <end position="201"/>
    </location>
</feature>
<name>A0A6P5FMI6_ANACO</name>
<feature type="compositionally biased region" description="Acidic residues" evidence="6">
    <location>
        <begin position="150"/>
        <end position="163"/>
    </location>
</feature>
<organism evidence="8 9">
    <name type="scientific">Ananas comosus</name>
    <name type="common">Pineapple</name>
    <name type="synonym">Ananas ananas</name>
    <dbReference type="NCBI Taxonomy" id="4615"/>
    <lineage>
        <taxon>Eukaryota</taxon>
        <taxon>Viridiplantae</taxon>
        <taxon>Streptophyta</taxon>
        <taxon>Embryophyta</taxon>
        <taxon>Tracheophyta</taxon>
        <taxon>Spermatophyta</taxon>
        <taxon>Magnoliopsida</taxon>
        <taxon>Liliopsida</taxon>
        <taxon>Poales</taxon>
        <taxon>Bromeliaceae</taxon>
        <taxon>Bromelioideae</taxon>
        <taxon>Ananas</taxon>
    </lineage>
</organism>
<dbReference type="Pfam" id="PF04577">
    <property type="entry name" value="Glyco_transf_61"/>
    <property type="match status" value="1"/>
</dbReference>
<dbReference type="RefSeq" id="XP_020097516.1">
    <property type="nucleotide sequence ID" value="XM_020241927.1"/>
</dbReference>
<evidence type="ECO:0000313" key="8">
    <source>
        <dbReference type="Proteomes" id="UP000515123"/>
    </source>
</evidence>
<feature type="compositionally biased region" description="Low complexity" evidence="6">
    <location>
        <begin position="172"/>
        <end position="187"/>
    </location>
</feature>
<dbReference type="GO" id="GO:0016763">
    <property type="term" value="F:pentosyltransferase activity"/>
    <property type="evidence" value="ECO:0007669"/>
    <property type="project" value="UniProtKB-ARBA"/>
</dbReference>
<comment type="subcellular location">
    <subcellularLocation>
        <location evidence="1">Golgi apparatus membrane</location>
        <topology evidence="1">Single-pass type II membrane protein</topology>
    </subcellularLocation>
</comment>
<sequence>MCFPHLSLSVALSLSPNSSIIHHWANSDFKISANSNYHHKKIRQENRMASAAYSRRLKLLARERKPTKQDAKSVKSFSKIEPKKIGIGLVSACLLGLLTYASLLKFFDSEDLPNFTNTTTISVTDEASAAPIDEREIGMKNETIESESGTVEEDDFVQQEEEITPSRESDSDSSSATKDSSDISATTSDEDIGIVEDSSKSNTSQIVQNFRTIKPESKITCDDKSIDEGFPYARPVFCEMTGDVRISPKNSSVFFVTSSEGIEEERRIYPYARNDDYLIPKVREVILKPVNADHETPSCTAIHDVPVVVFSVSGYTGNFFHDVADVLIPLFMTSRQFGGEVQFVVANYDKRFLRKYEPVLKKLSRYETINFDTDESVHCFRHAFLGLIRDRDLIINHHPTRNPRGYSMPDFTEFLRGAFSLRRAAPSVLGEQHRKRPRMLVISRTGTRKLTNIRQVAAMSEELGFEVIISEARADVRRFAQVVNYCDVLLAVHGAGLANEIFLPPGAVVIQIVPWGKMEWMAENFYGKPAREMKLKYLEYYIAKEESSLMKKYPRNHIVFRNPMAIHGQGWKALSEVIMAQDVKINLRRFRPTLLEAIDLLQE</sequence>
<dbReference type="Proteomes" id="UP000515123">
    <property type="component" value="Linkage group 10"/>
</dbReference>
<dbReference type="PANTHER" id="PTHR20961:SF145">
    <property type="entry name" value="OS01G0118600 PROTEIN"/>
    <property type="match status" value="1"/>
</dbReference>
<evidence type="ECO:0000256" key="3">
    <source>
        <dbReference type="ARBA" id="ARBA00022676"/>
    </source>
</evidence>
<feature type="domain" description="Glycosyltransferase 61 catalytic" evidence="7">
    <location>
        <begin position="319"/>
        <end position="510"/>
    </location>
</feature>
<keyword evidence="4" id="KW-0808">Transferase</keyword>
<evidence type="ECO:0000256" key="6">
    <source>
        <dbReference type="SAM" id="MobiDB-lite"/>
    </source>
</evidence>
<evidence type="ECO:0000259" key="7">
    <source>
        <dbReference type="Pfam" id="PF04577"/>
    </source>
</evidence>
<dbReference type="AlphaFoldDB" id="A0A6P5FMI6"/>
<evidence type="ECO:0000256" key="4">
    <source>
        <dbReference type="ARBA" id="ARBA00022679"/>
    </source>
</evidence>
<reference evidence="9" key="2">
    <citation type="submission" date="2025-08" db="UniProtKB">
        <authorList>
            <consortium name="RefSeq"/>
        </authorList>
    </citation>
    <scope>IDENTIFICATION</scope>
    <source>
        <tissue evidence="9">Leaf</tissue>
    </source>
</reference>
<dbReference type="GeneID" id="109716462"/>
<dbReference type="InterPro" id="IPR007657">
    <property type="entry name" value="Glycosyltransferase_61"/>
</dbReference>
<evidence type="ECO:0000256" key="2">
    <source>
        <dbReference type="ARBA" id="ARBA00004881"/>
    </source>
</evidence>
<feature type="compositionally biased region" description="Basic and acidic residues" evidence="6">
    <location>
        <begin position="132"/>
        <end position="143"/>
    </location>
</feature>
<reference evidence="8" key="1">
    <citation type="journal article" date="2015" name="Nat. Genet.">
        <title>The pineapple genome and the evolution of CAM photosynthesis.</title>
        <authorList>
            <person name="Ming R."/>
            <person name="VanBuren R."/>
            <person name="Wai C.M."/>
            <person name="Tang H."/>
            <person name="Schatz M.C."/>
            <person name="Bowers J.E."/>
            <person name="Lyons E."/>
            <person name="Wang M.L."/>
            <person name="Chen J."/>
            <person name="Biggers E."/>
            <person name="Zhang J."/>
            <person name="Huang L."/>
            <person name="Zhang L."/>
            <person name="Miao W."/>
            <person name="Zhang J."/>
            <person name="Ye Z."/>
            <person name="Miao C."/>
            <person name="Lin Z."/>
            <person name="Wang H."/>
            <person name="Zhou H."/>
            <person name="Yim W.C."/>
            <person name="Priest H.D."/>
            <person name="Zheng C."/>
            <person name="Woodhouse M."/>
            <person name="Edger P.P."/>
            <person name="Guyot R."/>
            <person name="Guo H.B."/>
            <person name="Guo H."/>
            <person name="Zheng G."/>
            <person name="Singh R."/>
            <person name="Sharma A."/>
            <person name="Min X."/>
            <person name="Zheng Y."/>
            <person name="Lee H."/>
            <person name="Gurtowski J."/>
            <person name="Sedlazeck F.J."/>
            <person name="Harkess A."/>
            <person name="McKain M.R."/>
            <person name="Liao Z."/>
            <person name="Fang J."/>
            <person name="Liu J."/>
            <person name="Zhang X."/>
            <person name="Zhang Q."/>
            <person name="Hu W."/>
            <person name="Qin Y."/>
            <person name="Wang K."/>
            <person name="Chen L.Y."/>
            <person name="Shirley N."/>
            <person name="Lin Y.R."/>
            <person name="Liu L.Y."/>
            <person name="Hernandez A.G."/>
            <person name="Wright C.L."/>
            <person name="Bulone V."/>
            <person name="Tuskan G.A."/>
            <person name="Heath K."/>
            <person name="Zee F."/>
            <person name="Moore P.H."/>
            <person name="Sunkar R."/>
            <person name="Leebens-Mack J.H."/>
            <person name="Mockler T."/>
            <person name="Bennetzen J.L."/>
            <person name="Freeling M."/>
            <person name="Sankoff D."/>
            <person name="Paterson A.H."/>
            <person name="Zhu X."/>
            <person name="Yang X."/>
            <person name="Smith J.A."/>
            <person name="Cushman J.C."/>
            <person name="Paull R.E."/>
            <person name="Yu Q."/>
        </authorList>
    </citation>
    <scope>NUCLEOTIDE SEQUENCE [LARGE SCALE GENOMIC DNA]</scope>
    <source>
        <strain evidence="8">cv. F153</strain>
    </source>
</reference>
<proteinExistence type="predicted"/>
<comment type="pathway">
    <text evidence="2">Glycan metabolism.</text>
</comment>
<evidence type="ECO:0000313" key="9">
    <source>
        <dbReference type="RefSeq" id="XP_020097516.1"/>
    </source>
</evidence>
<gene>
    <name evidence="9" type="primary">LOC109716462</name>
</gene>
<dbReference type="InterPro" id="IPR049625">
    <property type="entry name" value="Glyco_transf_61_cat"/>
</dbReference>
<keyword evidence="5" id="KW-0325">Glycoprotein</keyword>
<dbReference type="GO" id="GO:0000139">
    <property type="term" value="C:Golgi membrane"/>
    <property type="evidence" value="ECO:0007669"/>
    <property type="project" value="UniProtKB-SubCell"/>
</dbReference>
<accession>A0A6P5FMI6</accession>
<keyword evidence="8" id="KW-1185">Reference proteome</keyword>
<evidence type="ECO:0000256" key="5">
    <source>
        <dbReference type="ARBA" id="ARBA00023180"/>
    </source>
</evidence>